<dbReference type="Pfam" id="PF11248">
    <property type="entry name" value="DUF3046"/>
    <property type="match status" value="1"/>
</dbReference>
<accession>A0A3P1V675</accession>
<dbReference type="AlphaFoldDB" id="A0A3P1V675"/>
<gene>
    <name evidence="1" type="ORF">EII10_05080</name>
</gene>
<dbReference type="RefSeq" id="WP_124933425.1">
    <property type="nucleotide sequence ID" value="NZ_RQZC01000005.1"/>
</dbReference>
<dbReference type="EMBL" id="RQZC01000005">
    <property type="protein sequence ID" value="RRD29692.1"/>
    <property type="molecule type" value="Genomic_DNA"/>
</dbReference>
<evidence type="ECO:0000313" key="1">
    <source>
        <dbReference type="EMBL" id="RRD29692.1"/>
    </source>
</evidence>
<dbReference type="Proteomes" id="UP000271272">
    <property type="component" value="Unassembled WGS sequence"/>
</dbReference>
<dbReference type="InterPro" id="IPR021408">
    <property type="entry name" value="DUF3046"/>
</dbReference>
<sequence length="76" mass="8416">MKHSEFWQAVDEVFGPAHGRSLVQDLVLGALGSTGAQALEAGIAPRRVWSALCQETELSEAERWVIRRDGERRARG</sequence>
<dbReference type="OrthoDB" id="3215033at2"/>
<organism evidence="1 2">
    <name type="scientific">Actinomyces bowdenii</name>
    <dbReference type="NCBI Taxonomy" id="131109"/>
    <lineage>
        <taxon>Bacteria</taxon>
        <taxon>Bacillati</taxon>
        <taxon>Actinomycetota</taxon>
        <taxon>Actinomycetes</taxon>
        <taxon>Actinomycetales</taxon>
        <taxon>Actinomycetaceae</taxon>
        <taxon>Actinomyces</taxon>
    </lineage>
</organism>
<comment type="caution">
    <text evidence="1">The sequence shown here is derived from an EMBL/GenBank/DDBJ whole genome shotgun (WGS) entry which is preliminary data.</text>
</comment>
<protein>
    <submittedName>
        <fullName evidence="1">DUF3046 domain-containing protein</fullName>
    </submittedName>
</protein>
<reference evidence="1 2" key="1">
    <citation type="submission" date="2018-11" db="EMBL/GenBank/DDBJ databases">
        <title>Genomes From Bacteria Associated with the Canine Oral Cavity: a Test Case for Automated Genome-Based Taxonomic Assignment.</title>
        <authorList>
            <person name="Coil D.A."/>
            <person name="Jospin G."/>
            <person name="Darling A.E."/>
            <person name="Wallis C."/>
            <person name="Davis I.J."/>
            <person name="Harris S."/>
            <person name="Eisen J.A."/>
            <person name="Holcombe L.J."/>
            <person name="O'Flynn C."/>
        </authorList>
    </citation>
    <scope>NUCLEOTIDE SEQUENCE [LARGE SCALE GENOMIC DNA]</scope>
    <source>
        <strain evidence="1 2">OH5050</strain>
    </source>
</reference>
<name>A0A3P1V675_9ACTO</name>
<proteinExistence type="predicted"/>
<evidence type="ECO:0000313" key="2">
    <source>
        <dbReference type="Proteomes" id="UP000271272"/>
    </source>
</evidence>
<keyword evidence="2" id="KW-1185">Reference proteome</keyword>